<gene>
    <name evidence="1" type="ORF">QAD02_006293</name>
</gene>
<sequence>MKDTGNKKDKNQLIKVLVSVRPFNGAGRASKSPVVVDVQVFGPSSKQLDVYHAVVNPLLEEVLADYNCIVFDYSQTGTGKNFTIEGLCHDPAVHWRADTPAEIIPRALSHLFGGYAR</sequence>
<dbReference type="EMBL" id="CM056744">
    <property type="protein sequence ID" value="KAJ8664631.1"/>
    <property type="molecule type" value="Genomic_DNA"/>
</dbReference>
<proteinExistence type="predicted"/>
<evidence type="ECO:0000313" key="2">
    <source>
        <dbReference type="Proteomes" id="UP001239111"/>
    </source>
</evidence>
<dbReference type="Proteomes" id="UP001239111">
    <property type="component" value="Chromosome 4"/>
</dbReference>
<evidence type="ECO:0000313" key="1">
    <source>
        <dbReference type="EMBL" id="KAJ8664631.1"/>
    </source>
</evidence>
<protein>
    <submittedName>
        <fullName evidence="1">Uncharacterized protein</fullName>
    </submittedName>
</protein>
<name>A0ACC2N1L9_9HYME</name>
<accession>A0ACC2N1L9</accession>
<organism evidence="1 2">
    <name type="scientific">Eretmocerus hayati</name>
    <dbReference type="NCBI Taxonomy" id="131215"/>
    <lineage>
        <taxon>Eukaryota</taxon>
        <taxon>Metazoa</taxon>
        <taxon>Ecdysozoa</taxon>
        <taxon>Arthropoda</taxon>
        <taxon>Hexapoda</taxon>
        <taxon>Insecta</taxon>
        <taxon>Pterygota</taxon>
        <taxon>Neoptera</taxon>
        <taxon>Endopterygota</taxon>
        <taxon>Hymenoptera</taxon>
        <taxon>Apocrita</taxon>
        <taxon>Proctotrupomorpha</taxon>
        <taxon>Chalcidoidea</taxon>
        <taxon>Aphelinidae</taxon>
        <taxon>Aphelininae</taxon>
        <taxon>Eretmocerus</taxon>
    </lineage>
</organism>
<comment type="caution">
    <text evidence="1">The sequence shown here is derived from an EMBL/GenBank/DDBJ whole genome shotgun (WGS) entry which is preliminary data.</text>
</comment>
<keyword evidence="2" id="KW-1185">Reference proteome</keyword>
<reference evidence="1" key="1">
    <citation type="submission" date="2023-04" db="EMBL/GenBank/DDBJ databases">
        <title>A chromosome-level genome assembly of the parasitoid wasp Eretmocerus hayati.</title>
        <authorList>
            <person name="Zhong Y."/>
            <person name="Liu S."/>
            <person name="Liu Y."/>
        </authorList>
    </citation>
    <scope>NUCLEOTIDE SEQUENCE</scope>
    <source>
        <strain evidence="1">ZJU_SS_LIU_2023</strain>
    </source>
</reference>